<name>A0A1G6YTX0_9ACTN</name>
<accession>A0A1G6YTX0</accession>
<keyword evidence="5" id="KW-1185">Reference proteome</keyword>
<dbReference type="SUPFAM" id="SSF51735">
    <property type="entry name" value="NAD(P)-binding Rossmann-fold domains"/>
    <property type="match status" value="1"/>
</dbReference>
<organism evidence="4 5">
    <name type="scientific">Nocardioides lianchengensis</name>
    <dbReference type="NCBI Taxonomy" id="1045774"/>
    <lineage>
        <taxon>Bacteria</taxon>
        <taxon>Bacillati</taxon>
        <taxon>Actinomycetota</taxon>
        <taxon>Actinomycetes</taxon>
        <taxon>Propionibacteriales</taxon>
        <taxon>Nocardioidaceae</taxon>
        <taxon>Nocardioides</taxon>
    </lineage>
</organism>
<dbReference type="Gene3D" id="3.40.50.720">
    <property type="entry name" value="NAD(P)-binding Rossmann-like Domain"/>
    <property type="match status" value="1"/>
</dbReference>
<dbReference type="PANTHER" id="PTHR11092:SF0">
    <property type="entry name" value="EPIMERASE FAMILY PROTEIN SDR39U1"/>
    <property type="match status" value="1"/>
</dbReference>
<evidence type="ECO:0000259" key="2">
    <source>
        <dbReference type="Pfam" id="PF01370"/>
    </source>
</evidence>
<dbReference type="AlphaFoldDB" id="A0A1G6YTX0"/>
<comment type="similarity">
    <text evidence="1">Belongs to the NAD(P)-dependent epimerase/dehydratase family. SDR39U1 subfamily.</text>
</comment>
<dbReference type="PANTHER" id="PTHR11092">
    <property type="entry name" value="SUGAR NUCLEOTIDE EPIMERASE RELATED"/>
    <property type="match status" value="1"/>
</dbReference>
<dbReference type="Pfam" id="PF01370">
    <property type="entry name" value="Epimerase"/>
    <property type="match status" value="1"/>
</dbReference>
<gene>
    <name evidence="4" type="ORF">SAMN05421872_112161</name>
</gene>
<dbReference type="RefSeq" id="WP_170867178.1">
    <property type="nucleotide sequence ID" value="NZ_FMZM01000012.1"/>
</dbReference>
<sequence length="299" mass="31143">MPSQTIVIAGASGFLGQHLTEALRGRGHTVTTLVRRAASGPGESTWDPYAGRYDRALLEAADVVVNLAGTPTLGNPHSERWARELRESRVTTTRVLAEAVAAAGGRASYLAGNGISYYGDHGDAVLTEASDSRGQALLTQVTREWQAAAEPAAEAGARLVVLRTAPVMDRRSAPLKQLSLVFKAGLGGRLGSGKQHMAMVSLADWVGGVVHAAEHATLAGPVNLCCPETPTNAEFTRTLARLVHRPAFAAVPGPLLGLAAGPMGPELLGSLNVRPAALEAAGYSFEHRDVEAVLRAGLG</sequence>
<feature type="domain" description="NAD-dependent epimerase/dehydratase" evidence="2">
    <location>
        <begin position="6"/>
        <end position="215"/>
    </location>
</feature>
<dbReference type="Pfam" id="PF08338">
    <property type="entry name" value="DUF1731"/>
    <property type="match status" value="1"/>
</dbReference>
<dbReference type="Proteomes" id="UP000199034">
    <property type="component" value="Unassembled WGS sequence"/>
</dbReference>
<evidence type="ECO:0000259" key="3">
    <source>
        <dbReference type="Pfam" id="PF08338"/>
    </source>
</evidence>
<proteinExistence type="inferred from homology"/>
<feature type="domain" description="DUF1731" evidence="3">
    <location>
        <begin position="251"/>
        <end position="296"/>
    </location>
</feature>
<protein>
    <recommendedName>
        <fullName evidence="6">TIGR01777 family protein</fullName>
    </recommendedName>
</protein>
<dbReference type="InterPro" id="IPR036291">
    <property type="entry name" value="NAD(P)-bd_dom_sf"/>
</dbReference>
<evidence type="ECO:0008006" key="6">
    <source>
        <dbReference type="Google" id="ProtNLM"/>
    </source>
</evidence>
<evidence type="ECO:0000313" key="5">
    <source>
        <dbReference type="Proteomes" id="UP000199034"/>
    </source>
</evidence>
<dbReference type="InterPro" id="IPR001509">
    <property type="entry name" value="Epimerase_deHydtase"/>
</dbReference>
<dbReference type="InterPro" id="IPR013549">
    <property type="entry name" value="DUF1731"/>
</dbReference>
<dbReference type="NCBIfam" id="TIGR01777">
    <property type="entry name" value="yfcH"/>
    <property type="match status" value="1"/>
</dbReference>
<dbReference type="InterPro" id="IPR010099">
    <property type="entry name" value="SDR39U1"/>
</dbReference>
<reference evidence="4 5" key="1">
    <citation type="submission" date="2016-10" db="EMBL/GenBank/DDBJ databases">
        <authorList>
            <person name="de Groot N.N."/>
        </authorList>
    </citation>
    <scope>NUCLEOTIDE SEQUENCE [LARGE SCALE GENOMIC DNA]</scope>
    <source>
        <strain evidence="4 5">CGMCC 4.6858</strain>
    </source>
</reference>
<evidence type="ECO:0000313" key="4">
    <source>
        <dbReference type="EMBL" id="SDD93770.1"/>
    </source>
</evidence>
<dbReference type="EMBL" id="FMZM01000012">
    <property type="protein sequence ID" value="SDD93770.1"/>
    <property type="molecule type" value="Genomic_DNA"/>
</dbReference>
<dbReference type="STRING" id="1045774.SAMN05421872_112161"/>
<evidence type="ECO:0000256" key="1">
    <source>
        <dbReference type="ARBA" id="ARBA00009353"/>
    </source>
</evidence>